<reference evidence="8 9" key="1">
    <citation type="submission" date="2022-12" db="EMBL/GenBank/DDBJ databases">
        <title>Chromosome-scale assembly of the Ensete ventricosum genome.</title>
        <authorList>
            <person name="Dussert Y."/>
            <person name="Stocks J."/>
            <person name="Wendawek A."/>
            <person name="Woldeyes F."/>
            <person name="Nichols R.A."/>
            <person name="Borrell J.S."/>
        </authorList>
    </citation>
    <scope>NUCLEOTIDE SEQUENCE [LARGE SCALE GENOMIC DNA]</scope>
    <source>
        <strain evidence="9">cv. Maze</strain>
        <tissue evidence="8">Seeds</tissue>
    </source>
</reference>
<evidence type="ECO:0000256" key="4">
    <source>
        <dbReference type="ARBA" id="ARBA00022604"/>
    </source>
</evidence>
<dbReference type="SUPFAM" id="SSF55315">
    <property type="entry name" value="L30e-like"/>
    <property type="match status" value="1"/>
</dbReference>
<protein>
    <recommendedName>
        <fullName evidence="7">eRF1/Pelota-like N-terminal domain-containing protein</fullName>
    </recommendedName>
</protein>
<dbReference type="InterPro" id="IPR004403">
    <property type="entry name" value="Peptide_chain-rel_eRF1/aRF1"/>
</dbReference>
<name>A0AAV8RIE9_ENSVE</name>
<proteinExistence type="inferred from homology"/>
<dbReference type="SUPFAM" id="SSF53137">
    <property type="entry name" value="Translational machinery components"/>
    <property type="match status" value="1"/>
</dbReference>
<evidence type="ECO:0000313" key="8">
    <source>
        <dbReference type="EMBL" id="KAJ8509764.1"/>
    </source>
</evidence>
<dbReference type="SUPFAM" id="SSF55481">
    <property type="entry name" value="N-terminal domain of eukaryotic peptide chain release factor subunit 1, ERF1"/>
    <property type="match status" value="1"/>
</dbReference>
<dbReference type="FunFam" id="3.30.420.60:FF:000001">
    <property type="entry name" value="Eukaryotic peptide chain release factor subunit 1"/>
    <property type="match status" value="1"/>
</dbReference>
<evidence type="ECO:0000256" key="6">
    <source>
        <dbReference type="ARBA" id="ARBA00045523"/>
    </source>
</evidence>
<evidence type="ECO:0000259" key="7">
    <source>
        <dbReference type="SMART" id="SM01194"/>
    </source>
</evidence>
<dbReference type="AlphaFoldDB" id="A0AAV8RIE9"/>
<dbReference type="InterPro" id="IPR042226">
    <property type="entry name" value="eFR1_2_sf"/>
</dbReference>
<evidence type="ECO:0000313" key="9">
    <source>
        <dbReference type="Proteomes" id="UP001222027"/>
    </source>
</evidence>
<dbReference type="Gene3D" id="3.30.960.10">
    <property type="entry name" value="eRF1 domain 1"/>
    <property type="match status" value="1"/>
</dbReference>
<sequence>MERAISLSSSSWAYGKKSLKLGPPPYSNTISVRPSCGRPLAMPLGTHSVQSQTPREKETFGFGLLGRYRLPSRRRPGFRRLFRHKLAEMAETDKNIEIWKVKKLIRALEAARGAITSAQQRLKLYNKVPPNGLVLYTGTIVTEDGKEKKVTIDFEPFKPINASLYLCDNKFHTEALNELLESDDKFGFIVMDGNGTLFGTLSGNTREVLHKFTVDLPKKHGRGGQSALRFARLRMEKRHNYVRKTAELATQFFINPATSQPNVAGLILAGSADFKTELSQSDMFDQRLQAKILNVVDVSYGGENGFNQAIELSAEILSNVKFIQEKKLIGKYFEEISQDTGKYVFGVEDTLKALEMGAVETLIVWENLDINRYVLKHSTSGETVIKHLRKDQETDQNNFLDSATSAELEVQEKISLLEWFANEYKRFGCTLEFVTNKSQEGSQFCRGFGGIGGILPNQLLDSVQREPVLAPLPVTELALLNCTHLKKLREGSRTTD</sequence>
<dbReference type="FunFam" id="3.30.1330.30:FF:000006">
    <property type="entry name" value="Peptide chain release factor subunit 1"/>
    <property type="match status" value="1"/>
</dbReference>
<dbReference type="InterPro" id="IPR024049">
    <property type="entry name" value="eRF1_1_sf"/>
</dbReference>
<evidence type="ECO:0000256" key="2">
    <source>
        <dbReference type="ARBA" id="ARBA00005326"/>
    </source>
</evidence>
<evidence type="ECO:0000256" key="5">
    <source>
        <dbReference type="ARBA" id="ARBA00022917"/>
    </source>
</evidence>
<dbReference type="NCBIfam" id="TIGR03676">
    <property type="entry name" value="aRF1_eRF1"/>
    <property type="match status" value="1"/>
</dbReference>
<comment type="caution">
    <text evidence="8">The sequence shown here is derived from an EMBL/GenBank/DDBJ whole genome shotgun (WGS) entry which is preliminary data.</text>
</comment>
<keyword evidence="4" id="KW-0341">Growth regulation</keyword>
<dbReference type="Proteomes" id="UP001222027">
    <property type="component" value="Unassembled WGS sequence"/>
</dbReference>
<dbReference type="EMBL" id="JAQQAF010000001">
    <property type="protein sequence ID" value="KAJ8509764.1"/>
    <property type="molecule type" value="Genomic_DNA"/>
</dbReference>
<keyword evidence="3" id="KW-0963">Cytoplasm</keyword>
<dbReference type="Pfam" id="PF03463">
    <property type="entry name" value="eRF1_1"/>
    <property type="match status" value="1"/>
</dbReference>
<dbReference type="InterPro" id="IPR005142">
    <property type="entry name" value="eRF1_3"/>
</dbReference>
<gene>
    <name evidence="8" type="ORF">OPV22_000198</name>
</gene>
<dbReference type="Gene3D" id="3.30.420.60">
    <property type="entry name" value="eRF1 domain 2"/>
    <property type="match status" value="1"/>
</dbReference>
<organism evidence="8 9">
    <name type="scientific">Ensete ventricosum</name>
    <name type="common">Abyssinian banana</name>
    <name type="synonym">Musa ensete</name>
    <dbReference type="NCBI Taxonomy" id="4639"/>
    <lineage>
        <taxon>Eukaryota</taxon>
        <taxon>Viridiplantae</taxon>
        <taxon>Streptophyta</taxon>
        <taxon>Embryophyta</taxon>
        <taxon>Tracheophyta</taxon>
        <taxon>Spermatophyta</taxon>
        <taxon>Magnoliopsida</taxon>
        <taxon>Liliopsida</taxon>
        <taxon>Zingiberales</taxon>
        <taxon>Musaceae</taxon>
        <taxon>Ensete</taxon>
    </lineage>
</organism>
<keyword evidence="9" id="KW-1185">Reference proteome</keyword>
<dbReference type="Gene3D" id="3.30.1330.30">
    <property type="match status" value="1"/>
</dbReference>
<dbReference type="GO" id="GO:0005737">
    <property type="term" value="C:cytoplasm"/>
    <property type="evidence" value="ECO:0007669"/>
    <property type="project" value="UniProtKB-SubCell"/>
</dbReference>
<comment type="function">
    <text evidence="6">Directs the termination of nascent peptide synthesis (translation) in response to the termination codons UAA, UAG and UGA. Modulates plant growth and development.</text>
</comment>
<keyword evidence="5" id="KW-0648">Protein biosynthesis</keyword>
<dbReference type="InterPro" id="IPR029064">
    <property type="entry name" value="Ribosomal_eL30-like_sf"/>
</dbReference>
<dbReference type="InterPro" id="IPR005140">
    <property type="entry name" value="eRF1_Pelota-like_N"/>
</dbReference>
<dbReference type="SMART" id="SM01194">
    <property type="entry name" value="eRF1_1"/>
    <property type="match status" value="1"/>
</dbReference>
<dbReference type="InterPro" id="IPR005141">
    <property type="entry name" value="eRF1_2"/>
</dbReference>
<dbReference type="Pfam" id="PF03464">
    <property type="entry name" value="eRF1_2"/>
    <property type="match status" value="1"/>
</dbReference>
<evidence type="ECO:0000256" key="1">
    <source>
        <dbReference type="ARBA" id="ARBA00004496"/>
    </source>
</evidence>
<dbReference type="Pfam" id="PF03465">
    <property type="entry name" value="eRF1_3"/>
    <property type="match status" value="1"/>
</dbReference>
<comment type="similarity">
    <text evidence="2">Belongs to the eukaryotic release factor 1 family.</text>
</comment>
<comment type="subcellular location">
    <subcellularLocation>
        <location evidence="1">Cytoplasm</location>
    </subcellularLocation>
</comment>
<dbReference type="PANTHER" id="PTHR10113">
    <property type="entry name" value="PEPTIDE CHAIN RELEASE FACTOR SUBUNIT 1"/>
    <property type="match status" value="1"/>
</dbReference>
<dbReference type="GO" id="GO:0003747">
    <property type="term" value="F:translation release factor activity"/>
    <property type="evidence" value="ECO:0007669"/>
    <property type="project" value="InterPro"/>
</dbReference>
<evidence type="ECO:0000256" key="3">
    <source>
        <dbReference type="ARBA" id="ARBA00022490"/>
    </source>
</evidence>
<feature type="domain" description="eRF1/Pelota-like N-terminal" evidence="7">
    <location>
        <begin position="79"/>
        <end position="181"/>
    </location>
</feature>
<accession>A0AAV8RIE9</accession>